<evidence type="ECO:0000313" key="4">
    <source>
        <dbReference type="Proteomes" id="UP000007801"/>
    </source>
</evidence>
<feature type="transmembrane region" description="Helical" evidence="2">
    <location>
        <begin position="20"/>
        <end position="40"/>
    </location>
</feature>
<gene>
    <name evidence="3" type="primary">Dana\GF13733</name>
    <name evidence="3" type="synonym">dana_GLEANR_13740</name>
    <name evidence="3" type="ORF">GF13733</name>
</gene>
<organism evidence="3 4">
    <name type="scientific">Drosophila ananassae</name>
    <name type="common">Fruit fly</name>
    <dbReference type="NCBI Taxonomy" id="7217"/>
    <lineage>
        <taxon>Eukaryota</taxon>
        <taxon>Metazoa</taxon>
        <taxon>Ecdysozoa</taxon>
        <taxon>Arthropoda</taxon>
        <taxon>Hexapoda</taxon>
        <taxon>Insecta</taxon>
        <taxon>Pterygota</taxon>
        <taxon>Neoptera</taxon>
        <taxon>Endopterygota</taxon>
        <taxon>Diptera</taxon>
        <taxon>Brachycera</taxon>
        <taxon>Muscomorpha</taxon>
        <taxon>Ephydroidea</taxon>
        <taxon>Drosophilidae</taxon>
        <taxon>Drosophila</taxon>
        <taxon>Sophophora</taxon>
    </lineage>
</organism>
<sequence>MDGAYLKFMMCQCLLNRADWGLAIGCTNCVLSFCLFHFWLVELVKSMENYAVKWVVLYGCNVMFNVITMMRIVKRESISVFYWFCGTVAVLIFRIHYLYVDEDDFWLAKRDMYKVCNIVTDVYIFVSLLVMIYVMWGLHLEPDRLYPKEEMVNNCKHDPKEGQEDNEMEKEEQQQDIDMEMDELNEKANQKLLPQLQRTMVSRKFVSRALPRKATSPSRSTLMIK</sequence>
<proteinExistence type="predicted"/>
<dbReference type="Proteomes" id="UP000007801">
    <property type="component" value="Unassembled WGS sequence"/>
</dbReference>
<reference evidence="3 4" key="1">
    <citation type="journal article" date="2007" name="Nature">
        <title>Evolution of genes and genomes on the Drosophila phylogeny.</title>
        <authorList>
            <consortium name="Drosophila 12 Genomes Consortium"/>
            <person name="Clark A.G."/>
            <person name="Eisen M.B."/>
            <person name="Smith D.R."/>
            <person name="Bergman C.M."/>
            <person name="Oliver B."/>
            <person name="Markow T.A."/>
            <person name="Kaufman T.C."/>
            <person name="Kellis M."/>
            <person name="Gelbart W."/>
            <person name="Iyer V.N."/>
            <person name="Pollard D.A."/>
            <person name="Sackton T.B."/>
            <person name="Larracuente A.M."/>
            <person name="Singh N.D."/>
            <person name="Abad J.P."/>
            <person name="Abt D.N."/>
            <person name="Adryan B."/>
            <person name="Aguade M."/>
            <person name="Akashi H."/>
            <person name="Anderson W.W."/>
            <person name="Aquadro C.F."/>
            <person name="Ardell D.H."/>
            <person name="Arguello R."/>
            <person name="Artieri C.G."/>
            <person name="Barbash D.A."/>
            <person name="Barker D."/>
            <person name="Barsanti P."/>
            <person name="Batterham P."/>
            <person name="Batzoglou S."/>
            <person name="Begun D."/>
            <person name="Bhutkar A."/>
            <person name="Blanco E."/>
            <person name="Bosak S.A."/>
            <person name="Bradley R.K."/>
            <person name="Brand A.D."/>
            <person name="Brent M.R."/>
            <person name="Brooks A.N."/>
            <person name="Brown R.H."/>
            <person name="Butlin R.K."/>
            <person name="Caggese C."/>
            <person name="Calvi B.R."/>
            <person name="Bernardo de Carvalho A."/>
            <person name="Caspi A."/>
            <person name="Castrezana S."/>
            <person name="Celniker S.E."/>
            <person name="Chang J.L."/>
            <person name="Chapple C."/>
            <person name="Chatterji S."/>
            <person name="Chinwalla A."/>
            <person name="Civetta A."/>
            <person name="Clifton S.W."/>
            <person name="Comeron J.M."/>
            <person name="Costello J.C."/>
            <person name="Coyne J.A."/>
            <person name="Daub J."/>
            <person name="David R.G."/>
            <person name="Delcher A.L."/>
            <person name="Delehaunty K."/>
            <person name="Do C.B."/>
            <person name="Ebling H."/>
            <person name="Edwards K."/>
            <person name="Eickbush T."/>
            <person name="Evans J.D."/>
            <person name="Filipski A."/>
            <person name="Findeiss S."/>
            <person name="Freyhult E."/>
            <person name="Fulton L."/>
            <person name="Fulton R."/>
            <person name="Garcia A.C."/>
            <person name="Gardiner A."/>
            <person name="Garfield D.A."/>
            <person name="Garvin B.E."/>
            <person name="Gibson G."/>
            <person name="Gilbert D."/>
            <person name="Gnerre S."/>
            <person name="Godfrey J."/>
            <person name="Good R."/>
            <person name="Gotea V."/>
            <person name="Gravely B."/>
            <person name="Greenberg A.J."/>
            <person name="Griffiths-Jones S."/>
            <person name="Gross S."/>
            <person name="Guigo R."/>
            <person name="Gustafson E.A."/>
            <person name="Haerty W."/>
            <person name="Hahn M.W."/>
            <person name="Halligan D.L."/>
            <person name="Halpern A.L."/>
            <person name="Halter G.M."/>
            <person name="Han M.V."/>
            <person name="Heger A."/>
            <person name="Hillier L."/>
            <person name="Hinrichs A.S."/>
            <person name="Holmes I."/>
            <person name="Hoskins R.A."/>
            <person name="Hubisz M.J."/>
            <person name="Hultmark D."/>
            <person name="Huntley M.A."/>
            <person name="Jaffe D.B."/>
            <person name="Jagadeeshan S."/>
            <person name="Jeck W.R."/>
            <person name="Johnson J."/>
            <person name="Jones C.D."/>
            <person name="Jordan W.C."/>
            <person name="Karpen G.H."/>
            <person name="Kataoka E."/>
            <person name="Keightley P.D."/>
            <person name="Kheradpour P."/>
            <person name="Kirkness E.F."/>
            <person name="Koerich L.B."/>
            <person name="Kristiansen K."/>
            <person name="Kudrna D."/>
            <person name="Kulathinal R.J."/>
            <person name="Kumar S."/>
            <person name="Kwok R."/>
            <person name="Lander E."/>
            <person name="Langley C.H."/>
            <person name="Lapoint R."/>
            <person name="Lazzaro B.P."/>
            <person name="Lee S.J."/>
            <person name="Levesque L."/>
            <person name="Li R."/>
            <person name="Lin C.F."/>
            <person name="Lin M.F."/>
            <person name="Lindblad-Toh K."/>
            <person name="Llopart A."/>
            <person name="Long M."/>
            <person name="Low L."/>
            <person name="Lozovsky E."/>
            <person name="Lu J."/>
            <person name="Luo M."/>
            <person name="Machado C.A."/>
            <person name="Makalowski W."/>
            <person name="Marzo M."/>
            <person name="Matsuda M."/>
            <person name="Matzkin L."/>
            <person name="McAllister B."/>
            <person name="McBride C.S."/>
            <person name="McKernan B."/>
            <person name="McKernan K."/>
            <person name="Mendez-Lago M."/>
            <person name="Minx P."/>
            <person name="Mollenhauer M.U."/>
            <person name="Montooth K."/>
            <person name="Mount S.M."/>
            <person name="Mu X."/>
            <person name="Myers E."/>
            <person name="Negre B."/>
            <person name="Newfeld S."/>
            <person name="Nielsen R."/>
            <person name="Noor M.A."/>
            <person name="O'Grady P."/>
            <person name="Pachter L."/>
            <person name="Papaceit M."/>
            <person name="Parisi M.J."/>
            <person name="Parisi M."/>
            <person name="Parts L."/>
            <person name="Pedersen J.S."/>
            <person name="Pesole G."/>
            <person name="Phillippy A.M."/>
            <person name="Ponting C.P."/>
            <person name="Pop M."/>
            <person name="Porcelli D."/>
            <person name="Powell J.R."/>
            <person name="Prohaska S."/>
            <person name="Pruitt K."/>
            <person name="Puig M."/>
            <person name="Quesneville H."/>
            <person name="Ram K.R."/>
            <person name="Rand D."/>
            <person name="Rasmussen M.D."/>
            <person name="Reed L.K."/>
            <person name="Reenan R."/>
            <person name="Reily A."/>
            <person name="Remington K.A."/>
            <person name="Rieger T.T."/>
            <person name="Ritchie M.G."/>
            <person name="Robin C."/>
            <person name="Rogers Y.H."/>
            <person name="Rohde C."/>
            <person name="Rozas J."/>
            <person name="Rubenfield M.J."/>
            <person name="Ruiz A."/>
            <person name="Russo S."/>
            <person name="Salzberg S.L."/>
            <person name="Sanchez-Gracia A."/>
            <person name="Saranga D.J."/>
            <person name="Sato H."/>
            <person name="Schaeffer S.W."/>
            <person name="Schatz M.C."/>
            <person name="Schlenke T."/>
            <person name="Schwartz R."/>
            <person name="Segarra C."/>
            <person name="Singh R.S."/>
            <person name="Sirot L."/>
            <person name="Sirota M."/>
            <person name="Sisneros N.B."/>
            <person name="Smith C.D."/>
            <person name="Smith T.F."/>
            <person name="Spieth J."/>
            <person name="Stage D.E."/>
            <person name="Stark A."/>
            <person name="Stephan W."/>
            <person name="Strausberg R.L."/>
            <person name="Strempel S."/>
            <person name="Sturgill D."/>
            <person name="Sutton G."/>
            <person name="Sutton G.G."/>
            <person name="Tao W."/>
            <person name="Teichmann S."/>
            <person name="Tobari Y.N."/>
            <person name="Tomimura Y."/>
            <person name="Tsolas J.M."/>
            <person name="Valente V.L."/>
            <person name="Venter E."/>
            <person name="Venter J.C."/>
            <person name="Vicario S."/>
            <person name="Vieira F.G."/>
            <person name="Vilella A.J."/>
            <person name="Villasante A."/>
            <person name="Walenz B."/>
            <person name="Wang J."/>
            <person name="Wasserman M."/>
            <person name="Watts T."/>
            <person name="Wilson D."/>
            <person name="Wilson R.K."/>
            <person name="Wing R.A."/>
            <person name="Wolfner M.F."/>
            <person name="Wong A."/>
            <person name="Wong G.K."/>
            <person name="Wu C.I."/>
            <person name="Wu G."/>
            <person name="Yamamoto D."/>
            <person name="Yang H.P."/>
            <person name="Yang S.P."/>
            <person name="Yorke J.A."/>
            <person name="Yoshida K."/>
            <person name="Zdobnov E."/>
            <person name="Zhang P."/>
            <person name="Zhang Y."/>
            <person name="Zimin A.V."/>
            <person name="Baldwin J."/>
            <person name="Abdouelleil A."/>
            <person name="Abdulkadir J."/>
            <person name="Abebe A."/>
            <person name="Abera B."/>
            <person name="Abreu J."/>
            <person name="Acer S.C."/>
            <person name="Aftuck L."/>
            <person name="Alexander A."/>
            <person name="An P."/>
            <person name="Anderson E."/>
            <person name="Anderson S."/>
            <person name="Arachi H."/>
            <person name="Azer M."/>
            <person name="Bachantsang P."/>
            <person name="Barry A."/>
            <person name="Bayul T."/>
            <person name="Berlin A."/>
            <person name="Bessette D."/>
            <person name="Bloom T."/>
            <person name="Blye J."/>
            <person name="Boguslavskiy L."/>
            <person name="Bonnet C."/>
            <person name="Boukhgalter B."/>
            <person name="Bourzgui I."/>
            <person name="Brown A."/>
            <person name="Cahill P."/>
            <person name="Channer S."/>
            <person name="Cheshatsang Y."/>
            <person name="Chuda L."/>
            <person name="Citroen M."/>
            <person name="Collymore A."/>
            <person name="Cooke P."/>
            <person name="Costello M."/>
            <person name="D'Aco K."/>
            <person name="Daza R."/>
            <person name="De Haan G."/>
            <person name="DeGray S."/>
            <person name="DeMaso C."/>
            <person name="Dhargay N."/>
            <person name="Dooley K."/>
            <person name="Dooley E."/>
            <person name="Doricent M."/>
            <person name="Dorje P."/>
            <person name="Dorjee K."/>
            <person name="Dupes A."/>
            <person name="Elong R."/>
            <person name="Falk J."/>
            <person name="Farina A."/>
            <person name="Faro S."/>
            <person name="Ferguson D."/>
            <person name="Fisher S."/>
            <person name="Foley C.D."/>
            <person name="Franke A."/>
            <person name="Friedrich D."/>
            <person name="Gadbois L."/>
            <person name="Gearin G."/>
            <person name="Gearin C.R."/>
            <person name="Giannoukos G."/>
            <person name="Goode T."/>
            <person name="Graham J."/>
            <person name="Grandbois E."/>
            <person name="Grewal S."/>
            <person name="Gyaltsen K."/>
            <person name="Hafez N."/>
            <person name="Hagos B."/>
            <person name="Hall J."/>
            <person name="Henson C."/>
            <person name="Hollinger A."/>
            <person name="Honan T."/>
            <person name="Huard M.D."/>
            <person name="Hughes L."/>
            <person name="Hurhula B."/>
            <person name="Husby M.E."/>
            <person name="Kamat A."/>
            <person name="Kanga B."/>
            <person name="Kashin S."/>
            <person name="Khazanovich D."/>
            <person name="Kisner P."/>
            <person name="Lance K."/>
            <person name="Lara M."/>
            <person name="Lee W."/>
            <person name="Lennon N."/>
            <person name="Letendre F."/>
            <person name="LeVine R."/>
            <person name="Lipovsky A."/>
            <person name="Liu X."/>
            <person name="Liu J."/>
            <person name="Liu S."/>
            <person name="Lokyitsang T."/>
            <person name="Lokyitsang Y."/>
            <person name="Lubonja R."/>
            <person name="Lui A."/>
            <person name="MacDonald P."/>
            <person name="Magnisalis V."/>
            <person name="Maru K."/>
            <person name="Matthews C."/>
            <person name="McCusker W."/>
            <person name="McDonough S."/>
            <person name="Mehta T."/>
            <person name="Meldrim J."/>
            <person name="Meneus L."/>
            <person name="Mihai O."/>
            <person name="Mihalev A."/>
            <person name="Mihova T."/>
            <person name="Mittelman R."/>
            <person name="Mlenga V."/>
            <person name="Montmayeur A."/>
            <person name="Mulrain L."/>
            <person name="Navidi A."/>
            <person name="Naylor J."/>
            <person name="Negash T."/>
            <person name="Nguyen T."/>
            <person name="Nguyen N."/>
            <person name="Nicol R."/>
            <person name="Norbu C."/>
            <person name="Norbu N."/>
            <person name="Novod N."/>
            <person name="O'Neill B."/>
            <person name="Osman S."/>
            <person name="Markiewicz E."/>
            <person name="Oyono O.L."/>
            <person name="Patti C."/>
            <person name="Phunkhang P."/>
            <person name="Pierre F."/>
            <person name="Priest M."/>
            <person name="Raghuraman S."/>
            <person name="Rege F."/>
            <person name="Reyes R."/>
            <person name="Rise C."/>
            <person name="Rogov P."/>
            <person name="Ross K."/>
            <person name="Ryan E."/>
            <person name="Settipalli S."/>
            <person name="Shea T."/>
            <person name="Sherpa N."/>
            <person name="Shi L."/>
            <person name="Shih D."/>
            <person name="Sparrow T."/>
            <person name="Spaulding J."/>
            <person name="Stalker J."/>
            <person name="Stange-Thomann N."/>
            <person name="Stavropoulos S."/>
            <person name="Stone C."/>
            <person name="Strader C."/>
            <person name="Tesfaye S."/>
            <person name="Thomson T."/>
            <person name="Thoulutsang Y."/>
            <person name="Thoulutsang D."/>
            <person name="Topham K."/>
            <person name="Topping I."/>
            <person name="Tsamla T."/>
            <person name="Vassiliev H."/>
            <person name="Vo A."/>
            <person name="Wangchuk T."/>
            <person name="Wangdi T."/>
            <person name="Weiand M."/>
            <person name="Wilkinson J."/>
            <person name="Wilson A."/>
            <person name="Yadav S."/>
            <person name="Young G."/>
            <person name="Yu Q."/>
            <person name="Zembek L."/>
            <person name="Zhong D."/>
            <person name="Zimmer A."/>
            <person name="Zwirko Z."/>
            <person name="Jaffe D.B."/>
            <person name="Alvarez P."/>
            <person name="Brockman W."/>
            <person name="Butler J."/>
            <person name="Chin C."/>
            <person name="Gnerre S."/>
            <person name="Grabherr M."/>
            <person name="Kleber M."/>
            <person name="Mauceli E."/>
            <person name="MacCallum I."/>
        </authorList>
    </citation>
    <scope>NUCLEOTIDE SEQUENCE [LARGE SCALE GENOMIC DNA]</scope>
    <source>
        <strain evidence="4">Tucson 14024-0371.13</strain>
    </source>
</reference>
<keyword evidence="2" id="KW-0812">Transmembrane</keyword>
<dbReference type="AlphaFoldDB" id="A0A0P8XRJ2"/>
<keyword evidence="2" id="KW-1133">Transmembrane helix</keyword>
<accession>A0A0P8XRJ2</accession>
<evidence type="ECO:0000256" key="1">
    <source>
        <dbReference type="SAM" id="MobiDB-lite"/>
    </source>
</evidence>
<feature type="compositionally biased region" description="Acidic residues" evidence="1">
    <location>
        <begin position="164"/>
        <end position="175"/>
    </location>
</feature>
<evidence type="ECO:0000256" key="2">
    <source>
        <dbReference type="SAM" id="Phobius"/>
    </source>
</evidence>
<keyword evidence="2" id="KW-0472">Membrane</keyword>
<evidence type="ECO:0000313" key="3">
    <source>
        <dbReference type="EMBL" id="KPU77203.1"/>
    </source>
</evidence>
<feature type="region of interest" description="Disordered" evidence="1">
    <location>
        <begin position="155"/>
        <end position="175"/>
    </location>
</feature>
<dbReference type="OrthoDB" id="7844084at2759"/>
<feature type="transmembrane region" description="Helical" evidence="2">
    <location>
        <begin position="52"/>
        <end position="73"/>
    </location>
</feature>
<feature type="transmembrane region" description="Helical" evidence="2">
    <location>
        <begin position="80"/>
        <end position="100"/>
    </location>
</feature>
<keyword evidence="4" id="KW-1185">Reference proteome</keyword>
<dbReference type="EMBL" id="CH902619">
    <property type="protein sequence ID" value="KPU77203.1"/>
    <property type="molecule type" value="Genomic_DNA"/>
</dbReference>
<protein>
    <submittedName>
        <fullName evidence="3">Uncharacterized protein, isoform B</fullName>
    </submittedName>
</protein>
<name>A0A0P8XRJ2_DROAN</name>
<feature type="transmembrane region" description="Helical" evidence="2">
    <location>
        <begin position="120"/>
        <end position="138"/>
    </location>
</feature>